<feature type="domain" description="CAF17 C-terminal" evidence="3">
    <location>
        <begin position="208"/>
        <end position="280"/>
    </location>
</feature>
<dbReference type="PANTHER" id="PTHR22602:SF0">
    <property type="entry name" value="TRANSFERASE CAF17, MITOCHONDRIAL-RELATED"/>
    <property type="match status" value="1"/>
</dbReference>
<protein>
    <recommendedName>
        <fullName evidence="3">CAF17 C-terminal domain-containing protein</fullName>
    </recommendedName>
</protein>
<evidence type="ECO:0000256" key="2">
    <source>
        <dbReference type="SAM" id="MobiDB-lite"/>
    </source>
</evidence>
<gene>
    <name evidence="4" type="ORF">GGQ63_001000</name>
</gene>
<dbReference type="InterPro" id="IPR017703">
    <property type="entry name" value="YgfZ/GCV_T_CS"/>
</dbReference>
<dbReference type="AlphaFoldDB" id="A0A7W9FKZ3"/>
<evidence type="ECO:0000259" key="3">
    <source>
        <dbReference type="Pfam" id="PF25455"/>
    </source>
</evidence>
<accession>A0A7W9FKZ3</accession>
<proteinExistence type="predicted"/>
<dbReference type="RefSeq" id="WP_183853170.1">
    <property type="nucleotide sequence ID" value="NZ_JACHOO010000002.1"/>
</dbReference>
<dbReference type="Proteomes" id="UP000523821">
    <property type="component" value="Unassembled WGS sequence"/>
</dbReference>
<evidence type="ECO:0000256" key="1">
    <source>
        <dbReference type="ARBA" id="ARBA00022946"/>
    </source>
</evidence>
<keyword evidence="1" id="KW-0809">Transit peptide</keyword>
<dbReference type="InterPro" id="IPR045179">
    <property type="entry name" value="YgfZ/GcvT"/>
</dbReference>
<dbReference type="Pfam" id="PF25455">
    <property type="entry name" value="Beta-barrel_CAF17_C"/>
    <property type="match status" value="1"/>
</dbReference>
<dbReference type="GO" id="GO:0016226">
    <property type="term" value="P:iron-sulfur cluster assembly"/>
    <property type="evidence" value="ECO:0007669"/>
    <property type="project" value="TreeGrafter"/>
</dbReference>
<dbReference type="InterPro" id="IPR027266">
    <property type="entry name" value="TrmE/GcvT-like"/>
</dbReference>
<evidence type="ECO:0000313" key="4">
    <source>
        <dbReference type="EMBL" id="MBB5751948.1"/>
    </source>
</evidence>
<dbReference type="EMBL" id="JACHOO010000002">
    <property type="protein sequence ID" value="MBB5751948.1"/>
    <property type="molecule type" value="Genomic_DNA"/>
</dbReference>
<evidence type="ECO:0000313" key="5">
    <source>
        <dbReference type="Proteomes" id="UP000523821"/>
    </source>
</evidence>
<dbReference type="Gene3D" id="3.30.1360.120">
    <property type="entry name" value="Probable tRNA modification gtpase trme, domain 1"/>
    <property type="match status" value="2"/>
</dbReference>
<dbReference type="PIRSF" id="PIRSF006487">
    <property type="entry name" value="GcvT"/>
    <property type="match status" value="1"/>
</dbReference>
<dbReference type="PANTHER" id="PTHR22602">
    <property type="entry name" value="TRANSFERASE CAF17, MITOCHONDRIAL-RELATED"/>
    <property type="match status" value="1"/>
</dbReference>
<sequence length="293" mass="30927">MREGSIAQLADRAVVSIGGPDAFRLLDDLVTNAMAQVAADGIGFGALLSPQGKILVDFLVHRAEDGFLFDLAADRAAEFVKRMTLYRLRARMTIEDRSAALAVWAAFGGGDPGAPFRADPRLAALGFRAVLPRDAAPPVRAGYEQAPEESYHAHRIALAVPEGGRDFAFGETFPHEADMDCLGGVDFRKGCYVGQEIVSRMEHRGTARRRALAVSAPQPLPPAGAPLTAGGRPVGTMGSSTRGRGIAIVRLDRAKAAADDGTTIRAGEATVALALPAFARFGWPEEAGPEEPA</sequence>
<comment type="caution">
    <text evidence="4">The sequence shown here is derived from an EMBL/GenBank/DDBJ whole genome shotgun (WGS) entry which is preliminary data.</text>
</comment>
<dbReference type="SUPFAM" id="SSF103025">
    <property type="entry name" value="Folate-binding domain"/>
    <property type="match status" value="1"/>
</dbReference>
<reference evidence="4 5" key="1">
    <citation type="submission" date="2020-08" db="EMBL/GenBank/DDBJ databases">
        <title>Genomic Encyclopedia of Type Strains, Phase IV (KMG-IV): sequencing the most valuable type-strain genomes for metagenomic binning, comparative biology and taxonomic classification.</title>
        <authorList>
            <person name="Goeker M."/>
        </authorList>
    </citation>
    <scope>NUCLEOTIDE SEQUENCE [LARGE SCALE GENOMIC DNA]</scope>
    <source>
        <strain evidence="4 5">DSM 16268</strain>
    </source>
</reference>
<keyword evidence="5" id="KW-1185">Reference proteome</keyword>
<name>A0A7W9FKZ3_9HYPH</name>
<organism evidence="4 5">
    <name type="scientific">Prosthecomicrobium pneumaticum</name>
    <dbReference type="NCBI Taxonomy" id="81895"/>
    <lineage>
        <taxon>Bacteria</taxon>
        <taxon>Pseudomonadati</taxon>
        <taxon>Pseudomonadota</taxon>
        <taxon>Alphaproteobacteria</taxon>
        <taxon>Hyphomicrobiales</taxon>
        <taxon>Kaistiaceae</taxon>
        <taxon>Prosthecomicrobium</taxon>
    </lineage>
</organism>
<feature type="region of interest" description="Disordered" evidence="2">
    <location>
        <begin position="216"/>
        <end position="241"/>
    </location>
</feature>
<dbReference type="NCBIfam" id="TIGR03317">
    <property type="entry name" value="ygfZ_signature"/>
    <property type="match status" value="1"/>
</dbReference>
<dbReference type="InterPro" id="IPR057460">
    <property type="entry name" value="CAF17_C"/>
</dbReference>